<name>A0AAJ1U7A0_9ACTN</name>
<dbReference type="RefSeq" id="WP_307201660.1">
    <property type="nucleotide sequence ID" value="NZ_JAUTAN010000001.1"/>
</dbReference>
<proteinExistence type="inferred from homology"/>
<dbReference type="InterPro" id="IPR015590">
    <property type="entry name" value="Aldehyde_DH_dom"/>
</dbReference>
<dbReference type="Pfam" id="PF00171">
    <property type="entry name" value="Aldedh"/>
    <property type="match status" value="1"/>
</dbReference>
<dbReference type="InterPro" id="IPR050740">
    <property type="entry name" value="Aldehyde_DH_Superfamily"/>
</dbReference>
<gene>
    <name evidence="6" type="ORF">QE405_002736</name>
</gene>
<evidence type="ECO:0000256" key="4">
    <source>
        <dbReference type="RuleBase" id="RU003345"/>
    </source>
</evidence>
<sequence>MTSTPQRTRLIPATVHGTIAALDPERGQHIAGRGLAAASGATFTVVDKATGERLATFADAGATEANAAVDAATEAFPAWAATPPRVRGEALHRAFELMRGRADELAAIIAAENGKSLADARGEVAYAAEFFRWNAEEAVRPAGDYGESPAGGARTIVTSHPVGVAALATPWNFPAAMATRKIGPALAAGCTVVLKPAAETPLTALAVVRILEEAGVPAGVVNVVTTTDPGSVVGTWLADDRVRKISFTGSTGIGRLLLRQAADRVVNPSMELGGNAPFVVAPDADVDAAVAGAMVAKFRNGGQACTAANCFYVHADVADAFVEKFGDAIEALHVGSAFEDGTAVGPLISAKAVASMTSLVEDALARGARISHQAPTSTLQGHFYPPTLLVDVPAGAEVVRTEVFGPVAPVVTWTDESNLLDQINDTEFGLASYVYSGDLRWALKFAERIEAGMVAINRGIVSDPAAPFGGFKQSGLGREGARDGLKAFTETQYISVDWS</sequence>
<keyword evidence="2 4" id="KW-0560">Oxidoreductase</keyword>
<dbReference type="FunFam" id="3.40.605.10:FF:000063">
    <property type="entry name" value="Succinate-semialdehyde dehydrogenase, mitochondrial"/>
    <property type="match status" value="1"/>
</dbReference>
<dbReference type="Gene3D" id="3.40.309.10">
    <property type="entry name" value="Aldehyde Dehydrogenase, Chain A, domain 2"/>
    <property type="match status" value="1"/>
</dbReference>
<dbReference type="AlphaFoldDB" id="A0AAJ1U7A0"/>
<dbReference type="InterPro" id="IPR016163">
    <property type="entry name" value="Ald_DH_C"/>
</dbReference>
<dbReference type="GO" id="GO:0036243">
    <property type="term" value="F:succinate-semialdehyde dehydrogenase (NADP+) activity"/>
    <property type="evidence" value="ECO:0007669"/>
    <property type="project" value="UniProtKB-EC"/>
</dbReference>
<evidence type="ECO:0000313" key="7">
    <source>
        <dbReference type="Proteomes" id="UP001239215"/>
    </source>
</evidence>
<protein>
    <submittedName>
        <fullName evidence="6">Succinate-semialdehyde dehydrogenase/glutarate-semialdehyde dehydrogenase</fullName>
        <ecNumber evidence="6">1.2.1.16</ecNumber>
        <ecNumber evidence="6">1.2.1.20</ecNumber>
        <ecNumber evidence="6">1.2.1.79</ecNumber>
    </submittedName>
</protein>
<dbReference type="InterPro" id="IPR016162">
    <property type="entry name" value="Ald_DH_N"/>
</dbReference>
<dbReference type="PROSITE" id="PS00070">
    <property type="entry name" value="ALDEHYDE_DEHYDR_CYS"/>
    <property type="match status" value="1"/>
</dbReference>
<feature type="active site" evidence="3">
    <location>
        <position position="271"/>
    </location>
</feature>
<dbReference type="InterPro" id="IPR016160">
    <property type="entry name" value="Ald_DH_CS_CYS"/>
</dbReference>
<evidence type="ECO:0000256" key="3">
    <source>
        <dbReference type="PROSITE-ProRule" id="PRU10007"/>
    </source>
</evidence>
<dbReference type="GO" id="GO:0102810">
    <property type="term" value="F:glutarate-semialdehyde dehydrogenase (NADP+) activity"/>
    <property type="evidence" value="ECO:0007669"/>
    <property type="project" value="UniProtKB-EC"/>
</dbReference>
<feature type="domain" description="Aldehyde dehydrogenase" evidence="5">
    <location>
        <begin position="39"/>
        <end position="493"/>
    </location>
</feature>
<dbReference type="GO" id="GO:0004777">
    <property type="term" value="F:succinate-semialdehyde dehydrogenase (NAD+) activity"/>
    <property type="evidence" value="ECO:0007669"/>
    <property type="project" value="TreeGrafter"/>
</dbReference>
<evidence type="ECO:0000313" key="6">
    <source>
        <dbReference type="EMBL" id="MDQ1105452.1"/>
    </source>
</evidence>
<accession>A0AAJ1U7A0</accession>
<dbReference type="EMBL" id="JAUTAN010000001">
    <property type="protein sequence ID" value="MDQ1105452.1"/>
    <property type="molecule type" value="Genomic_DNA"/>
</dbReference>
<dbReference type="PROSITE" id="PS00687">
    <property type="entry name" value="ALDEHYDE_DEHYDR_GLU"/>
    <property type="match status" value="1"/>
</dbReference>
<dbReference type="EC" id="1.2.1.16" evidence="6"/>
<dbReference type="CDD" id="cd07103">
    <property type="entry name" value="ALDH_F5_SSADH_GabD"/>
    <property type="match status" value="1"/>
</dbReference>
<evidence type="ECO:0000256" key="2">
    <source>
        <dbReference type="ARBA" id="ARBA00023002"/>
    </source>
</evidence>
<dbReference type="GO" id="GO:0009450">
    <property type="term" value="P:gamma-aminobutyric acid catabolic process"/>
    <property type="evidence" value="ECO:0007669"/>
    <property type="project" value="TreeGrafter"/>
</dbReference>
<evidence type="ECO:0000259" key="5">
    <source>
        <dbReference type="Pfam" id="PF00171"/>
    </source>
</evidence>
<dbReference type="FunFam" id="3.40.309.10:FF:000004">
    <property type="entry name" value="Succinate-semialdehyde dehydrogenase I"/>
    <property type="match status" value="1"/>
</dbReference>
<organism evidence="6 7">
    <name type="scientific">Nocardioides zeae</name>
    <dbReference type="NCBI Taxonomy" id="1457234"/>
    <lineage>
        <taxon>Bacteria</taxon>
        <taxon>Bacillati</taxon>
        <taxon>Actinomycetota</taxon>
        <taxon>Actinomycetes</taxon>
        <taxon>Propionibacteriales</taxon>
        <taxon>Nocardioidaceae</taxon>
        <taxon>Nocardioides</taxon>
    </lineage>
</organism>
<dbReference type="InterPro" id="IPR016161">
    <property type="entry name" value="Ald_DH/histidinol_DH"/>
</dbReference>
<evidence type="ECO:0000256" key="1">
    <source>
        <dbReference type="ARBA" id="ARBA00009986"/>
    </source>
</evidence>
<dbReference type="PANTHER" id="PTHR43353:SF5">
    <property type="entry name" value="SUCCINATE-SEMIALDEHYDE DEHYDROGENASE, MITOCHONDRIAL"/>
    <property type="match status" value="1"/>
</dbReference>
<dbReference type="EC" id="1.2.1.20" evidence="6"/>
<dbReference type="PANTHER" id="PTHR43353">
    <property type="entry name" value="SUCCINATE-SEMIALDEHYDE DEHYDROGENASE, MITOCHONDRIAL"/>
    <property type="match status" value="1"/>
</dbReference>
<dbReference type="SUPFAM" id="SSF53720">
    <property type="entry name" value="ALDH-like"/>
    <property type="match status" value="1"/>
</dbReference>
<comment type="similarity">
    <text evidence="1 4">Belongs to the aldehyde dehydrogenase family.</text>
</comment>
<dbReference type="EC" id="1.2.1.79" evidence="6"/>
<dbReference type="Gene3D" id="3.40.605.10">
    <property type="entry name" value="Aldehyde Dehydrogenase, Chain A, domain 1"/>
    <property type="match status" value="1"/>
</dbReference>
<dbReference type="Proteomes" id="UP001239215">
    <property type="component" value="Unassembled WGS sequence"/>
</dbReference>
<comment type="caution">
    <text evidence="6">The sequence shown here is derived from an EMBL/GenBank/DDBJ whole genome shotgun (WGS) entry which is preliminary data.</text>
</comment>
<dbReference type="InterPro" id="IPR029510">
    <property type="entry name" value="Ald_DH_CS_GLU"/>
</dbReference>
<reference evidence="6" key="1">
    <citation type="submission" date="2023-07" db="EMBL/GenBank/DDBJ databases">
        <title>Functional and genomic diversity of the sorghum phyllosphere microbiome.</title>
        <authorList>
            <person name="Shade A."/>
        </authorList>
    </citation>
    <scope>NUCLEOTIDE SEQUENCE</scope>
    <source>
        <strain evidence="6">SORGH_AS_1067</strain>
    </source>
</reference>